<dbReference type="PANTHER" id="PTHR47219:SF20">
    <property type="entry name" value="TBC1 DOMAIN FAMILY MEMBER 2B"/>
    <property type="match status" value="1"/>
</dbReference>
<dbReference type="SMART" id="SM00164">
    <property type="entry name" value="TBC"/>
    <property type="match status" value="1"/>
</dbReference>
<dbReference type="Gene3D" id="1.10.472.80">
    <property type="entry name" value="Ypt/Rab-GAP domain of gyp1p, domain 3"/>
    <property type="match status" value="1"/>
</dbReference>
<dbReference type="SUPFAM" id="SSF47923">
    <property type="entry name" value="Ypt/Rab-GAP domain of gyp1p"/>
    <property type="match status" value="2"/>
</dbReference>
<comment type="caution">
    <text evidence="6">The sequence shown here is derived from an EMBL/GenBank/DDBJ whole genome shotgun (WGS) entry which is preliminary data.</text>
</comment>
<dbReference type="InterPro" id="IPR050302">
    <property type="entry name" value="Rab_GAP_TBC_domain"/>
</dbReference>
<dbReference type="GeneID" id="73378142"/>
<evidence type="ECO:0000313" key="6">
    <source>
        <dbReference type="EMBL" id="KAI3406679.2"/>
    </source>
</evidence>
<name>A0AAI9T157_9ASCO</name>
<feature type="compositionally biased region" description="Polar residues" evidence="4">
    <location>
        <begin position="949"/>
        <end position="959"/>
    </location>
</feature>
<evidence type="ECO:0000256" key="4">
    <source>
        <dbReference type="SAM" id="MobiDB-lite"/>
    </source>
</evidence>
<dbReference type="InterPro" id="IPR000195">
    <property type="entry name" value="Rab-GAP-TBC_dom"/>
</dbReference>
<feature type="compositionally biased region" description="Low complexity" evidence="4">
    <location>
        <begin position="874"/>
        <end position="911"/>
    </location>
</feature>
<evidence type="ECO:0000256" key="2">
    <source>
        <dbReference type="ARBA" id="ARBA00019144"/>
    </source>
</evidence>
<accession>A0AAI9T157</accession>
<evidence type="ECO:0000256" key="3">
    <source>
        <dbReference type="ARBA" id="ARBA00022468"/>
    </source>
</evidence>
<dbReference type="Gene3D" id="1.10.8.270">
    <property type="entry name" value="putative rabgap domain of human tbc1 domain family member 14 like domains"/>
    <property type="match status" value="1"/>
</dbReference>
<sequence>MAFFEVLKEKAINTFNQVVLDKKVGLDVLTKEQIFCFSFNIPEEEKVLYSSKVVFDFGRKERERLSGNSSSSNHKLPGRRDAAAARTQHYQGSLYLTEHFFLFQDDQDLQDCSFTLQISTIRKVEREPLTFDNYLVLILTTTSNLRLRFLFDAGRRSDNERFALGLSNVLKKNQPNIKKLDQFIQTCYSEYLLSRNKVSNIVVEHVPPGGLGLMFKFPGNPKESRDKTKLKLWFDLFIEDGRNLSLIKTPMFYKLIRVGLPNRLRGEIWELCCGSMYLRLHNTGEYTKLLEVNKEKKSFAIEEIEKDLNRSLPEYAAYQSEEGIGRLRRVLTAYSWKNPELGYCQAMNIVVAALLIYMSEEQAFWTLNVLCDRIVPGYYSKTMYGTLLDQRVFESLVQTTMPLLWEHITKNDISLSVVTLPWFLSLYLSSMPLVFAFRILDIFFMQGPKTLFQVALAIFKVNGEALLKTEDDGSFISLIKEYFYTLDSSAHPASPQLKYRNITKFQDLLSVAFKEFSIIDDDMINSHRNKHRESIYQNISTFVKRTEIRNLPKTPNIPQKSLDILYDRFYSVVEQSNITKGSGSSSIDLKAFVKFMSEICDWVNAEEITDSGFGEFPFLTKTFEHWDSRKQNALSFSDLVIGLNALVEPDLMTSMSNFFSIYDIKKDGKIDNEGILKMSEDLLYITNPWKQGLLMDGVTRAKIQQEVTEEILKRQDVDGETVVDGSGSEKVAAAAEEAPHIHVDREKILTQQMERYLESASTFIKRAFEYAQPKEDEEEPLIRDLYISSKISHNAALDPTHPVYLNLATFRMVILADETYELLFSTTLRQSIHIDRPLDSDFNPMRNLRDMFDGLLADGMKVASKVRSRMDSKASQLSNNSGAGSSGSSLRSNKTQTTAATAAATSTGNTAVQEDDEDRDDDFGVILIDEKDKDLILLATETSTLNEPKKSLLTSSNSIKDVGDTDNAKKGRTDVNLIDFGAQ</sequence>
<dbReference type="PROSITE" id="PS50086">
    <property type="entry name" value="TBC_RABGAP"/>
    <property type="match status" value="1"/>
</dbReference>
<dbReference type="EMBL" id="JAHUZD010000022">
    <property type="protein sequence ID" value="KAI3406679.2"/>
    <property type="molecule type" value="Genomic_DNA"/>
</dbReference>
<dbReference type="RefSeq" id="XP_049182424.1">
    <property type="nucleotide sequence ID" value="XM_049326446.1"/>
</dbReference>
<feature type="region of interest" description="Disordered" evidence="4">
    <location>
        <begin position="867"/>
        <end position="918"/>
    </location>
</feature>
<dbReference type="GO" id="GO:0005096">
    <property type="term" value="F:GTPase activator activity"/>
    <property type="evidence" value="ECO:0007669"/>
    <property type="project" value="UniProtKB-KW"/>
</dbReference>
<dbReference type="InterPro" id="IPR011992">
    <property type="entry name" value="EF-hand-dom_pair"/>
</dbReference>
<evidence type="ECO:0000256" key="1">
    <source>
        <dbReference type="ARBA" id="ARBA00005521"/>
    </source>
</evidence>
<dbReference type="GO" id="GO:0030427">
    <property type="term" value="C:site of polarized growth"/>
    <property type="evidence" value="ECO:0007669"/>
    <property type="project" value="UniProtKB-ARBA"/>
</dbReference>
<comment type="similarity">
    <text evidence="1">Belongs to the OCA5 family.</text>
</comment>
<dbReference type="InterPro" id="IPR004182">
    <property type="entry name" value="GRAM"/>
</dbReference>
<dbReference type="Proteomes" id="UP001202479">
    <property type="component" value="Unassembled WGS sequence"/>
</dbReference>
<dbReference type="FunFam" id="1.10.8.270:FF:000015">
    <property type="entry name" value="GTPase activating protein (Gyp2)"/>
    <property type="match status" value="1"/>
</dbReference>
<proteinExistence type="inferred from homology"/>
<feature type="region of interest" description="Disordered" evidence="4">
    <location>
        <begin position="949"/>
        <end position="971"/>
    </location>
</feature>
<dbReference type="PANTHER" id="PTHR47219">
    <property type="entry name" value="RAB GTPASE-ACTIVATING PROTEIN 1-LIKE"/>
    <property type="match status" value="1"/>
</dbReference>
<evidence type="ECO:0000313" key="7">
    <source>
        <dbReference type="Proteomes" id="UP001202479"/>
    </source>
</evidence>
<dbReference type="Gene3D" id="1.10.238.10">
    <property type="entry name" value="EF-hand"/>
    <property type="match status" value="1"/>
</dbReference>
<protein>
    <recommendedName>
        <fullName evidence="2">Oxidant-induced cell-cycle arrest protein 5</fullName>
    </recommendedName>
</protein>
<dbReference type="Pfam" id="PF02893">
    <property type="entry name" value="GRAM"/>
    <property type="match status" value="1"/>
</dbReference>
<dbReference type="GO" id="GO:0031267">
    <property type="term" value="F:small GTPase binding"/>
    <property type="evidence" value="ECO:0007669"/>
    <property type="project" value="TreeGrafter"/>
</dbReference>
<keyword evidence="7" id="KW-1185">Reference proteome</keyword>
<feature type="compositionally biased region" description="Basic and acidic residues" evidence="4">
    <location>
        <begin position="961"/>
        <end position="971"/>
    </location>
</feature>
<organism evidence="6 7">
    <name type="scientific">Candida oxycetoniae</name>
    <dbReference type="NCBI Taxonomy" id="497107"/>
    <lineage>
        <taxon>Eukaryota</taxon>
        <taxon>Fungi</taxon>
        <taxon>Dikarya</taxon>
        <taxon>Ascomycota</taxon>
        <taxon>Saccharomycotina</taxon>
        <taxon>Pichiomycetes</taxon>
        <taxon>Debaryomycetaceae</taxon>
        <taxon>Candida/Lodderomyces clade</taxon>
        <taxon>Candida</taxon>
    </lineage>
</organism>
<dbReference type="InterPro" id="IPR035969">
    <property type="entry name" value="Rab-GAP_TBC_sf"/>
</dbReference>
<gene>
    <name evidence="6" type="ORF">KGF56_000525</name>
</gene>
<dbReference type="AlphaFoldDB" id="A0AAI9T157"/>
<reference evidence="6" key="1">
    <citation type="journal article" date="2022" name="DNA Res.">
        <title>Genome analysis of five recently described species of the CUG-Ser clade uncovers Candida theae as a new hybrid lineage with pathogenic potential in the Candida parapsilosis species complex.</title>
        <authorList>
            <person name="Mixao V."/>
            <person name="Del Olmo V."/>
            <person name="Hegedusova E."/>
            <person name="Saus E."/>
            <person name="Pryszcz L."/>
            <person name="Cillingova A."/>
            <person name="Nosek J."/>
            <person name="Gabaldon T."/>
        </authorList>
    </citation>
    <scope>NUCLEOTIDE SEQUENCE</scope>
    <source>
        <strain evidence="6">CBS 10844</strain>
    </source>
</reference>
<dbReference type="SUPFAM" id="SSF47473">
    <property type="entry name" value="EF-hand"/>
    <property type="match status" value="1"/>
</dbReference>
<feature type="domain" description="Rab-GAP TBC" evidence="5">
    <location>
        <begin position="259"/>
        <end position="447"/>
    </location>
</feature>
<keyword evidence="3" id="KW-0343">GTPase activation</keyword>
<evidence type="ECO:0000259" key="5">
    <source>
        <dbReference type="PROSITE" id="PS50086"/>
    </source>
</evidence>
<dbReference type="Pfam" id="PF00566">
    <property type="entry name" value="RabGAP-TBC"/>
    <property type="match status" value="1"/>
</dbReference>